<dbReference type="InterPro" id="IPR019945">
    <property type="entry name" value="F420_G6P_DH-rel"/>
</dbReference>
<name>A0ABP8DLE4_9ACTN</name>
<dbReference type="EMBL" id="BAABAT010000033">
    <property type="protein sequence ID" value="GAA4258926.1"/>
    <property type="molecule type" value="Genomic_DNA"/>
</dbReference>
<sequence length="314" mass="34164">MVNFGYTMMCEQAGPTQLADDAVRAEQAGFDFAAVSDHYNPWLGEQGHSPFAWSVLGAAAYATHEIDLMTMVTCPTRRYHPAVVAQQAATIGVMSQGRFTLGLGAGENLNEHVVGAWPHRTQRHEMLAEAMEIIEPLLAGESVRHSGTFYDVPEARLWDVPTDGVPIVVAVSGPESLELADRADGVVVVQPDASLRRPGRPFYGQVALCYGLDESECRKRAVDQFRWFGLQWPVMAELPDPRAFDAAATFVTEDDVASAIPCGPDVDKHVEAVRRFVEAGCTHVALLQIGGEHQGDFIEWSRSELLPALHAAGA</sequence>
<dbReference type="CDD" id="cd01097">
    <property type="entry name" value="Tetrahydromethanopterin_reductase"/>
    <property type="match status" value="1"/>
</dbReference>
<dbReference type="PANTHER" id="PTHR43244:SF1">
    <property type="entry name" value="5,10-METHYLENETETRAHYDROMETHANOPTERIN REDUCTASE"/>
    <property type="match status" value="1"/>
</dbReference>
<keyword evidence="1" id="KW-0560">Oxidoreductase</keyword>
<dbReference type="Proteomes" id="UP001500620">
    <property type="component" value="Unassembled WGS sequence"/>
</dbReference>
<evidence type="ECO:0000313" key="3">
    <source>
        <dbReference type="EMBL" id="GAA4258926.1"/>
    </source>
</evidence>
<gene>
    <name evidence="3" type="ORF">GCM10022255_081500</name>
</gene>
<dbReference type="RefSeq" id="WP_345135865.1">
    <property type="nucleotide sequence ID" value="NZ_BAABAT010000033.1"/>
</dbReference>
<comment type="caution">
    <text evidence="3">The sequence shown here is derived from an EMBL/GenBank/DDBJ whole genome shotgun (WGS) entry which is preliminary data.</text>
</comment>
<dbReference type="InterPro" id="IPR050564">
    <property type="entry name" value="F420-G6PD/mer"/>
</dbReference>
<accession>A0ABP8DLE4</accession>
<keyword evidence="4" id="KW-1185">Reference proteome</keyword>
<evidence type="ECO:0000256" key="1">
    <source>
        <dbReference type="ARBA" id="ARBA00023002"/>
    </source>
</evidence>
<dbReference type="Gene3D" id="3.20.20.30">
    <property type="entry name" value="Luciferase-like domain"/>
    <property type="match status" value="1"/>
</dbReference>
<dbReference type="SUPFAM" id="SSF51679">
    <property type="entry name" value="Bacterial luciferase-like"/>
    <property type="match status" value="1"/>
</dbReference>
<dbReference type="Pfam" id="PF00296">
    <property type="entry name" value="Bac_luciferase"/>
    <property type="match status" value="1"/>
</dbReference>
<reference evidence="4" key="1">
    <citation type="journal article" date="2019" name="Int. J. Syst. Evol. Microbiol.">
        <title>The Global Catalogue of Microorganisms (GCM) 10K type strain sequencing project: providing services to taxonomists for standard genome sequencing and annotation.</title>
        <authorList>
            <consortium name="The Broad Institute Genomics Platform"/>
            <consortium name="The Broad Institute Genome Sequencing Center for Infectious Disease"/>
            <person name="Wu L."/>
            <person name="Ma J."/>
        </authorList>
    </citation>
    <scope>NUCLEOTIDE SEQUENCE [LARGE SCALE GENOMIC DNA]</scope>
    <source>
        <strain evidence="4">JCM 17441</strain>
    </source>
</reference>
<dbReference type="InterPro" id="IPR011251">
    <property type="entry name" value="Luciferase-like_dom"/>
</dbReference>
<feature type="domain" description="Luciferase-like" evidence="2">
    <location>
        <begin position="14"/>
        <end position="190"/>
    </location>
</feature>
<proteinExistence type="predicted"/>
<dbReference type="InterPro" id="IPR036661">
    <property type="entry name" value="Luciferase-like_sf"/>
</dbReference>
<evidence type="ECO:0000259" key="2">
    <source>
        <dbReference type="Pfam" id="PF00296"/>
    </source>
</evidence>
<dbReference type="NCBIfam" id="TIGR03557">
    <property type="entry name" value="F420_G6P_family"/>
    <property type="match status" value="1"/>
</dbReference>
<dbReference type="PANTHER" id="PTHR43244">
    <property type="match status" value="1"/>
</dbReference>
<evidence type="ECO:0000313" key="4">
    <source>
        <dbReference type="Proteomes" id="UP001500620"/>
    </source>
</evidence>
<organism evidence="3 4">
    <name type="scientific">Dactylosporangium darangshiense</name>
    <dbReference type="NCBI Taxonomy" id="579108"/>
    <lineage>
        <taxon>Bacteria</taxon>
        <taxon>Bacillati</taxon>
        <taxon>Actinomycetota</taxon>
        <taxon>Actinomycetes</taxon>
        <taxon>Micromonosporales</taxon>
        <taxon>Micromonosporaceae</taxon>
        <taxon>Dactylosporangium</taxon>
    </lineage>
</organism>
<protein>
    <submittedName>
        <fullName evidence="3">LLM class F420-dependent oxidoreductase</fullName>
    </submittedName>
</protein>